<dbReference type="InterPro" id="IPR002110">
    <property type="entry name" value="Ankyrin_rpt"/>
</dbReference>
<dbReference type="AlphaFoldDB" id="A0AAE0KHC8"/>
<dbReference type="InterPro" id="IPR056884">
    <property type="entry name" value="NPHP3-like_N"/>
</dbReference>
<feature type="region of interest" description="Disordered" evidence="3">
    <location>
        <begin position="506"/>
        <end position="525"/>
    </location>
</feature>
<evidence type="ECO:0008006" key="8">
    <source>
        <dbReference type="Google" id="ProtNLM"/>
    </source>
</evidence>
<dbReference type="Gene3D" id="1.25.40.20">
    <property type="entry name" value="Ankyrin repeat-containing domain"/>
    <property type="match status" value="1"/>
</dbReference>
<comment type="caution">
    <text evidence="6">The sequence shown here is derived from an EMBL/GenBank/DDBJ whole genome shotgun (WGS) entry which is preliminary data.</text>
</comment>
<sequence>MADPLTIASGAVGLAGFAIKTTSSIIRLIDNLRDAPDTLAELSESLGMLKIALDRLADIDSRARNAHAESTAAPVRRKSTWQCEGELDSLNGKDRDEPPSPHYSYKAQSTEADFSRLLNKTLLKMEARVKAGDGIEITGDDESSKAFQLLWSANMANVREAWKPDVRVLANLRTFINKRSCEAFLRTLKADVRTQDGVANALPSTFGWIWEQNAYLKWAEPSKQQTLLLTGKPGTGKSVLTKTIVERLYSEHGGEKTQDPGNTAAVLSYFCSNRDRPGASGVNILQTFIFQYLWAEKSEFGRLTERCESLAPWDPFNADELKLSFNLLWDVFSSILDTTTKSHVYCIIDAMDECAHDDNANEFFRRLMTRPRKRDRAVMKLLVSGRPDWLRESGILRNYSTTNPLEIRMEPELVSGDITQIVNVSFAEFEEKLSIDKDEVVQLKQKLVSKANGMVLWAVLALREIKKKLGITLGWLRRVVDSLPSGVSEIYDRILRSLLQKYSRYGGDDDDNQKEPLLGNPTHNDDETQSDMLLIWKAMLWVARAGRALTLRELEIALSVHLGDTCFADSQPRRVANIEDFVRRISFFEIVPPPEDRPADGKADGVSNLQRWPEFPLQTITPSPTIRLIHQSAKDYILKTTVLPGGQQKDSLAHVERFGILEYAAAYWYYHIRRVARPTGGLISLVDSFAAGAENNVRFWYQINYFLLIGHTDCADKYSALHVVAAEGINSMVRFYVARGDKLDERDQYGRTPYMMAVFRDQPVTAKILEDSGANTDLRFGLDHSNLIPLPIQMASWDGDSTGVAELLKKGQLVDETDKYGRTSLFYAGQSGDWETVDVLLRAGADPLAKDNRGRYPLDVTFDARCRGFLVQNTRANMLRRKDQTGDPAAVTPISIPFTNCWEEGKRCPDDSHKMLARVNLEGLVSWLEYSPDLANAKVEDPHLLRADPAPDLADVRVEDPRLLREDPAVKRRGIIGSLLTTGLNYGHIFERDRSGFWRASRLRLSRSPRRSLKGKEESTR</sequence>
<dbReference type="PROSITE" id="PS50088">
    <property type="entry name" value="ANK_REPEAT"/>
    <property type="match status" value="2"/>
</dbReference>
<reference evidence="6" key="1">
    <citation type="journal article" date="2023" name="Mol. Phylogenet. Evol.">
        <title>Genome-scale phylogeny and comparative genomics of the fungal order Sordariales.</title>
        <authorList>
            <person name="Hensen N."/>
            <person name="Bonometti L."/>
            <person name="Westerberg I."/>
            <person name="Brannstrom I.O."/>
            <person name="Guillou S."/>
            <person name="Cros-Aarteil S."/>
            <person name="Calhoun S."/>
            <person name="Haridas S."/>
            <person name="Kuo A."/>
            <person name="Mondo S."/>
            <person name="Pangilinan J."/>
            <person name="Riley R."/>
            <person name="LaButti K."/>
            <person name="Andreopoulos B."/>
            <person name="Lipzen A."/>
            <person name="Chen C."/>
            <person name="Yan M."/>
            <person name="Daum C."/>
            <person name="Ng V."/>
            <person name="Clum A."/>
            <person name="Steindorff A."/>
            <person name="Ohm R.A."/>
            <person name="Martin F."/>
            <person name="Silar P."/>
            <person name="Natvig D.O."/>
            <person name="Lalanne C."/>
            <person name="Gautier V."/>
            <person name="Ament-Velasquez S.L."/>
            <person name="Kruys A."/>
            <person name="Hutchinson M.I."/>
            <person name="Powell A.J."/>
            <person name="Barry K."/>
            <person name="Miller A.N."/>
            <person name="Grigoriev I.V."/>
            <person name="Debuchy R."/>
            <person name="Gladieux P."/>
            <person name="Hiltunen Thoren M."/>
            <person name="Johannesson H."/>
        </authorList>
    </citation>
    <scope>NUCLEOTIDE SEQUENCE</scope>
    <source>
        <strain evidence="6">CBS 958.72</strain>
    </source>
</reference>
<dbReference type="PROSITE" id="PS50297">
    <property type="entry name" value="ANK_REP_REGION"/>
    <property type="match status" value="1"/>
</dbReference>
<feature type="region of interest" description="Disordered" evidence="3">
    <location>
        <begin position="87"/>
        <end position="106"/>
    </location>
</feature>
<dbReference type="Proteomes" id="UP001287356">
    <property type="component" value="Unassembled WGS sequence"/>
</dbReference>
<keyword evidence="7" id="KW-1185">Reference proteome</keyword>
<dbReference type="EMBL" id="JAULSN010000003">
    <property type="protein sequence ID" value="KAK3376549.1"/>
    <property type="molecule type" value="Genomic_DNA"/>
</dbReference>
<evidence type="ECO:0000256" key="2">
    <source>
        <dbReference type="PROSITE-ProRule" id="PRU00023"/>
    </source>
</evidence>
<dbReference type="InterPro" id="IPR031348">
    <property type="entry name" value="PigL_N"/>
</dbReference>
<dbReference type="InterPro" id="IPR036770">
    <property type="entry name" value="Ankyrin_rpt-contain_sf"/>
</dbReference>
<evidence type="ECO:0000313" key="6">
    <source>
        <dbReference type="EMBL" id="KAK3376549.1"/>
    </source>
</evidence>
<proteinExistence type="predicted"/>
<dbReference type="InterPro" id="IPR027417">
    <property type="entry name" value="P-loop_NTPase"/>
</dbReference>
<organism evidence="6 7">
    <name type="scientific">Lasiosphaeria ovina</name>
    <dbReference type="NCBI Taxonomy" id="92902"/>
    <lineage>
        <taxon>Eukaryota</taxon>
        <taxon>Fungi</taxon>
        <taxon>Dikarya</taxon>
        <taxon>Ascomycota</taxon>
        <taxon>Pezizomycotina</taxon>
        <taxon>Sordariomycetes</taxon>
        <taxon>Sordariomycetidae</taxon>
        <taxon>Sordariales</taxon>
        <taxon>Lasiosphaeriaceae</taxon>
        <taxon>Lasiosphaeria</taxon>
    </lineage>
</organism>
<dbReference type="PANTHER" id="PTHR10039">
    <property type="entry name" value="AMELOGENIN"/>
    <property type="match status" value="1"/>
</dbReference>
<feature type="repeat" description="ANK" evidence="2">
    <location>
        <begin position="820"/>
        <end position="852"/>
    </location>
</feature>
<dbReference type="SUPFAM" id="SSF48403">
    <property type="entry name" value="Ankyrin repeat"/>
    <property type="match status" value="1"/>
</dbReference>
<dbReference type="Pfam" id="PF00023">
    <property type="entry name" value="Ank"/>
    <property type="match status" value="1"/>
</dbReference>
<evidence type="ECO:0000313" key="7">
    <source>
        <dbReference type="Proteomes" id="UP001287356"/>
    </source>
</evidence>
<gene>
    <name evidence="6" type="ORF">B0T24DRAFT_665473</name>
</gene>
<accession>A0AAE0KHC8</accession>
<evidence type="ECO:0000256" key="3">
    <source>
        <dbReference type="SAM" id="MobiDB-lite"/>
    </source>
</evidence>
<name>A0AAE0KHC8_9PEZI</name>
<evidence type="ECO:0000259" key="5">
    <source>
        <dbReference type="Pfam" id="PF24883"/>
    </source>
</evidence>
<dbReference type="Pfam" id="PF17111">
    <property type="entry name" value="PigL_N"/>
    <property type="match status" value="1"/>
</dbReference>
<evidence type="ECO:0000256" key="1">
    <source>
        <dbReference type="ARBA" id="ARBA00022737"/>
    </source>
</evidence>
<evidence type="ECO:0000259" key="4">
    <source>
        <dbReference type="Pfam" id="PF17111"/>
    </source>
</evidence>
<feature type="repeat" description="ANK" evidence="2">
    <location>
        <begin position="716"/>
        <end position="748"/>
    </location>
</feature>
<reference evidence="6" key="2">
    <citation type="submission" date="2023-06" db="EMBL/GenBank/DDBJ databases">
        <authorList>
            <consortium name="Lawrence Berkeley National Laboratory"/>
            <person name="Haridas S."/>
            <person name="Hensen N."/>
            <person name="Bonometti L."/>
            <person name="Westerberg I."/>
            <person name="Brannstrom I.O."/>
            <person name="Guillou S."/>
            <person name="Cros-Aarteil S."/>
            <person name="Calhoun S."/>
            <person name="Kuo A."/>
            <person name="Mondo S."/>
            <person name="Pangilinan J."/>
            <person name="Riley R."/>
            <person name="Labutti K."/>
            <person name="Andreopoulos B."/>
            <person name="Lipzen A."/>
            <person name="Chen C."/>
            <person name="Yanf M."/>
            <person name="Daum C."/>
            <person name="Ng V."/>
            <person name="Clum A."/>
            <person name="Steindorff A."/>
            <person name="Ohm R."/>
            <person name="Martin F."/>
            <person name="Silar P."/>
            <person name="Natvig D."/>
            <person name="Lalanne C."/>
            <person name="Gautier V."/>
            <person name="Ament-Velasquez S.L."/>
            <person name="Kruys A."/>
            <person name="Hutchinson M.I."/>
            <person name="Powell A.J."/>
            <person name="Barry K."/>
            <person name="Miller A.N."/>
            <person name="Grigoriev I.V."/>
            <person name="Debuchy R."/>
            <person name="Gladieux P."/>
            <person name="Thoren M.H."/>
            <person name="Johannesson H."/>
        </authorList>
    </citation>
    <scope>NUCLEOTIDE SEQUENCE</scope>
    <source>
        <strain evidence="6">CBS 958.72</strain>
    </source>
</reference>
<protein>
    <recommendedName>
        <fullName evidence="8">NACHT domain-containing protein</fullName>
    </recommendedName>
</protein>
<dbReference type="Gene3D" id="3.40.50.300">
    <property type="entry name" value="P-loop containing nucleotide triphosphate hydrolases"/>
    <property type="match status" value="1"/>
</dbReference>
<feature type="domain" description="Azaphilone pigments biosynthesis cluster protein L N-terminal" evidence="4">
    <location>
        <begin position="2"/>
        <end position="77"/>
    </location>
</feature>
<dbReference type="Pfam" id="PF24883">
    <property type="entry name" value="NPHP3_N"/>
    <property type="match status" value="1"/>
</dbReference>
<dbReference type="SMART" id="SM00248">
    <property type="entry name" value="ANK"/>
    <property type="match status" value="3"/>
</dbReference>
<keyword evidence="2" id="KW-0040">ANK repeat</keyword>
<dbReference type="PANTHER" id="PTHR10039:SF14">
    <property type="entry name" value="NACHT DOMAIN-CONTAINING PROTEIN"/>
    <property type="match status" value="1"/>
</dbReference>
<dbReference type="SUPFAM" id="SSF52540">
    <property type="entry name" value="P-loop containing nucleoside triphosphate hydrolases"/>
    <property type="match status" value="1"/>
</dbReference>
<feature type="domain" description="Nephrocystin 3-like N-terminal" evidence="5">
    <location>
        <begin position="205"/>
        <end position="386"/>
    </location>
</feature>
<keyword evidence="1" id="KW-0677">Repeat</keyword>